<protein>
    <submittedName>
        <fullName evidence="1">Uncharacterized protein</fullName>
    </submittedName>
</protein>
<name>A0A6J4VLI7_9BACT</name>
<accession>A0A6J4VLI7</accession>
<evidence type="ECO:0000313" key="1">
    <source>
        <dbReference type="EMBL" id="CAA9581630.1"/>
    </source>
</evidence>
<proteinExistence type="predicted"/>
<gene>
    <name evidence="1" type="ORF">AVDCRST_MAG87-3436</name>
</gene>
<reference evidence="1" key="1">
    <citation type="submission" date="2020-02" db="EMBL/GenBank/DDBJ databases">
        <authorList>
            <person name="Meier V. D."/>
        </authorList>
    </citation>
    <scope>NUCLEOTIDE SEQUENCE</scope>
    <source>
        <strain evidence="1">AVDCRST_MAG87</strain>
    </source>
</reference>
<dbReference type="EMBL" id="CADCWJ010000751">
    <property type="protein sequence ID" value="CAA9581630.1"/>
    <property type="molecule type" value="Genomic_DNA"/>
</dbReference>
<sequence length="32" mass="3570">MLIDQETTVAPISLNRPISSGVRYRRLIEIAG</sequence>
<organism evidence="1">
    <name type="scientific">uncultured Thermomicrobiales bacterium</name>
    <dbReference type="NCBI Taxonomy" id="1645740"/>
    <lineage>
        <taxon>Bacteria</taxon>
        <taxon>Pseudomonadati</taxon>
        <taxon>Thermomicrobiota</taxon>
        <taxon>Thermomicrobia</taxon>
        <taxon>Thermomicrobiales</taxon>
        <taxon>environmental samples</taxon>
    </lineage>
</organism>
<dbReference type="AlphaFoldDB" id="A0A6J4VLI7"/>